<evidence type="ECO:0000256" key="3">
    <source>
        <dbReference type="ARBA" id="ARBA00022552"/>
    </source>
</evidence>
<dbReference type="RefSeq" id="XP_029118339.1">
    <property type="nucleotide sequence ID" value="XM_029262506.1"/>
</dbReference>
<accession>A0A6I9QMH1</accession>
<organism evidence="8 9">
    <name type="scientific">Elaeis guineensis var. tenera</name>
    <name type="common">Oil palm</name>
    <dbReference type="NCBI Taxonomy" id="51953"/>
    <lineage>
        <taxon>Eukaryota</taxon>
        <taxon>Viridiplantae</taxon>
        <taxon>Streptophyta</taxon>
        <taxon>Embryophyta</taxon>
        <taxon>Tracheophyta</taxon>
        <taxon>Spermatophyta</taxon>
        <taxon>Magnoliopsida</taxon>
        <taxon>Liliopsida</taxon>
        <taxon>Arecaceae</taxon>
        <taxon>Arecoideae</taxon>
        <taxon>Cocoseae</taxon>
        <taxon>Elaeidinae</taxon>
        <taxon>Elaeis</taxon>
    </lineage>
</organism>
<keyword evidence="6" id="KW-0963">Cytoplasm</keyword>
<evidence type="ECO:0000256" key="2">
    <source>
        <dbReference type="ARBA" id="ARBA00009154"/>
    </source>
</evidence>
<dbReference type="OrthoDB" id="1421013at2759"/>
<reference evidence="9 10" key="1">
    <citation type="submission" date="2025-04" db="UniProtKB">
        <authorList>
            <consortium name="RefSeq"/>
        </authorList>
    </citation>
    <scope>IDENTIFICATION</scope>
</reference>
<dbReference type="Proteomes" id="UP000504607">
    <property type="component" value="Chromosome 2"/>
</dbReference>
<comment type="function">
    <text evidence="6">Plays a role in the recruitment of the exosome to pre-rRNA to mediate the 3'-5' end processing of the 5.8S rRNA.</text>
</comment>
<dbReference type="AlphaFoldDB" id="A0A6I9QMH1"/>
<evidence type="ECO:0000313" key="9">
    <source>
        <dbReference type="RefSeq" id="XP_010912171.1"/>
    </source>
</evidence>
<dbReference type="InterPro" id="IPR011082">
    <property type="entry name" value="Exosome-assoc_fac/DNA_repair"/>
</dbReference>
<keyword evidence="3 6" id="KW-0698">rRNA processing</keyword>
<dbReference type="RefSeq" id="XP_010912171.1">
    <property type="nucleotide sequence ID" value="XM_010913869.2"/>
</dbReference>
<name>A0A6I9QMH1_ELAGV</name>
<evidence type="ECO:0000313" key="11">
    <source>
        <dbReference type="RefSeq" id="XP_029118339.1"/>
    </source>
</evidence>
<keyword evidence="4 6" id="KW-0694">RNA-binding</keyword>
<dbReference type="GO" id="GO:0003677">
    <property type="term" value="F:DNA binding"/>
    <property type="evidence" value="ECO:0007669"/>
    <property type="project" value="UniProtKB-KW"/>
</dbReference>
<comment type="subcellular location">
    <subcellularLocation>
        <location evidence="6">Cytoplasm</location>
    </subcellularLocation>
    <subcellularLocation>
        <location evidence="6">Nucleus</location>
        <location evidence="6">Nucleolus</location>
    </subcellularLocation>
    <subcellularLocation>
        <location evidence="1 6">Nucleus</location>
    </subcellularLocation>
</comment>
<keyword evidence="5 6" id="KW-0539">Nucleus</keyword>
<comment type="similarity">
    <text evidence="2 6">Belongs to the C1D family.</text>
</comment>
<dbReference type="GO" id="GO:0000460">
    <property type="term" value="P:maturation of 5.8S rRNA"/>
    <property type="evidence" value="ECO:0007669"/>
    <property type="project" value="TreeGrafter"/>
</dbReference>
<dbReference type="PANTHER" id="PTHR15341:SF3">
    <property type="entry name" value="NUCLEAR NUCLEIC ACID-BINDING PROTEIN C1D"/>
    <property type="match status" value="1"/>
</dbReference>
<dbReference type="GO" id="GO:0000178">
    <property type="term" value="C:exosome (RNase complex)"/>
    <property type="evidence" value="ECO:0007669"/>
    <property type="project" value="TreeGrafter"/>
</dbReference>
<evidence type="ECO:0000256" key="5">
    <source>
        <dbReference type="ARBA" id="ARBA00023242"/>
    </source>
</evidence>
<keyword evidence="8" id="KW-1185">Reference proteome</keyword>
<evidence type="ECO:0000256" key="1">
    <source>
        <dbReference type="ARBA" id="ARBA00004123"/>
    </source>
</evidence>
<dbReference type="GO" id="GO:0003723">
    <property type="term" value="F:RNA binding"/>
    <property type="evidence" value="ECO:0007669"/>
    <property type="project" value="UniProtKB-UniRule"/>
</dbReference>
<comment type="subunit">
    <text evidence="6">Monomer and homodimer.</text>
</comment>
<proteinExistence type="inferred from homology"/>
<sequence>MGGGKEGETTESVVPRAAMESLRETLASTEELSANLLQFLSMADPDVLAELPPLHRARAFLLLAKASSTLFAVRLRCSGIHPDDHPVTKEFERLSLYEEKLERFDDWSKAPLRPSTKLNYQAATRFIGHSLPDLTPEQRKSMRDISRGDGVRSRASEKHRAKKKRKYQSSEKPSARAAAQEFLEKAARELLSSADCGVKGPLQNISDEDDE</sequence>
<dbReference type="GO" id="GO:0010468">
    <property type="term" value="P:regulation of gene expression"/>
    <property type="evidence" value="ECO:0007669"/>
    <property type="project" value="TreeGrafter"/>
</dbReference>
<feature type="compositionally biased region" description="Basic and acidic residues" evidence="7">
    <location>
        <begin position="136"/>
        <end position="158"/>
    </location>
</feature>
<dbReference type="RefSeq" id="XP_010912172.1">
    <property type="nucleotide sequence ID" value="XM_010913870.1"/>
</dbReference>
<evidence type="ECO:0000313" key="8">
    <source>
        <dbReference type="Proteomes" id="UP000504607"/>
    </source>
</evidence>
<keyword evidence="6" id="KW-0238">DNA-binding</keyword>
<evidence type="ECO:0000256" key="6">
    <source>
        <dbReference type="RuleBase" id="RU368003"/>
    </source>
</evidence>
<protein>
    <recommendedName>
        <fullName evidence="6">Nuclear nucleic acid-binding protein C1D</fullName>
    </recommendedName>
</protein>
<dbReference type="PANTHER" id="PTHR15341">
    <property type="entry name" value="SUN-COR STEROID HORMONE RECEPTOR CO-REPRESSOR"/>
    <property type="match status" value="1"/>
</dbReference>
<evidence type="ECO:0000256" key="4">
    <source>
        <dbReference type="ARBA" id="ARBA00022884"/>
    </source>
</evidence>
<gene>
    <name evidence="9 10 11" type="primary">LOC105038158</name>
</gene>
<dbReference type="InterPro" id="IPR007146">
    <property type="entry name" value="Sas10/Utp3/C1D"/>
</dbReference>
<feature type="region of interest" description="Disordered" evidence="7">
    <location>
        <begin position="131"/>
        <end position="178"/>
    </location>
</feature>
<dbReference type="Pfam" id="PF04000">
    <property type="entry name" value="Sas10_Utp3"/>
    <property type="match status" value="1"/>
</dbReference>
<evidence type="ECO:0000256" key="7">
    <source>
        <dbReference type="SAM" id="MobiDB-lite"/>
    </source>
</evidence>
<dbReference type="GO" id="GO:0005730">
    <property type="term" value="C:nucleolus"/>
    <property type="evidence" value="ECO:0007669"/>
    <property type="project" value="UniProtKB-SubCell"/>
</dbReference>
<dbReference type="GO" id="GO:0005737">
    <property type="term" value="C:cytoplasm"/>
    <property type="evidence" value="ECO:0007669"/>
    <property type="project" value="UniProtKB-SubCell"/>
</dbReference>
<evidence type="ECO:0000313" key="10">
    <source>
        <dbReference type="RefSeq" id="XP_010912172.1"/>
    </source>
</evidence>